<reference evidence="11 14" key="2">
    <citation type="submission" date="2017-06" db="EMBL/GenBank/DDBJ databases">
        <title>Complete genome of Helicobacter apodemus.</title>
        <authorList>
            <person name="Cho S."/>
        </authorList>
    </citation>
    <scope>NUCLEOTIDE SEQUENCE [LARGE SCALE GENOMIC DNA]</scope>
    <source>
        <strain evidence="11">SCJK1</strain>
        <strain evidence="14">SNUVETPUB-15-01</strain>
    </source>
</reference>
<dbReference type="GO" id="GO:0015920">
    <property type="term" value="P:lipopolysaccharide transport"/>
    <property type="evidence" value="ECO:0007669"/>
    <property type="project" value="TreeGrafter"/>
</dbReference>
<feature type="transmembrane region" description="Helical" evidence="9">
    <location>
        <begin position="23"/>
        <end position="46"/>
    </location>
</feature>
<dbReference type="GO" id="GO:0043190">
    <property type="term" value="C:ATP-binding cassette (ABC) transporter complex"/>
    <property type="evidence" value="ECO:0007669"/>
    <property type="project" value="InterPro"/>
</dbReference>
<dbReference type="Proteomes" id="UP000244890">
    <property type="component" value="Chromosome"/>
</dbReference>
<keyword evidence="5" id="KW-0997">Cell inner membrane</keyword>
<evidence type="ECO:0000313" key="14">
    <source>
        <dbReference type="Proteomes" id="UP000244890"/>
    </source>
</evidence>
<dbReference type="GO" id="GO:0140359">
    <property type="term" value="F:ABC-type transporter activity"/>
    <property type="evidence" value="ECO:0007669"/>
    <property type="project" value="InterPro"/>
</dbReference>
<feature type="transmembrane region" description="Helical" evidence="9">
    <location>
        <begin position="225"/>
        <end position="245"/>
    </location>
</feature>
<protein>
    <recommendedName>
        <fullName evidence="9">Transport permease protein</fullName>
    </recommendedName>
</protein>
<feature type="domain" description="ABC transmembrane type-2" evidence="10">
    <location>
        <begin position="23"/>
        <end position="246"/>
    </location>
</feature>
<feature type="transmembrane region" description="Helical" evidence="9">
    <location>
        <begin position="137"/>
        <end position="159"/>
    </location>
</feature>
<keyword evidence="3 9" id="KW-0813">Transport</keyword>
<evidence type="ECO:0000256" key="9">
    <source>
        <dbReference type="RuleBase" id="RU361157"/>
    </source>
</evidence>
<dbReference type="PANTHER" id="PTHR30413">
    <property type="entry name" value="INNER MEMBRANE TRANSPORT PERMEASE"/>
    <property type="match status" value="1"/>
</dbReference>
<evidence type="ECO:0000256" key="8">
    <source>
        <dbReference type="ARBA" id="ARBA00023136"/>
    </source>
</evidence>
<comment type="similarity">
    <text evidence="2 9">Belongs to the ABC-2 integral membrane protein family.</text>
</comment>
<name>A0A099U8G5_9HELI</name>
<evidence type="ECO:0000256" key="4">
    <source>
        <dbReference type="ARBA" id="ARBA00022475"/>
    </source>
</evidence>
<gene>
    <name evidence="11" type="ORF">CDV25_09355</name>
    <name evidence="12" type="ORF">LS72_004725</name>
</gene>
<feature type="transmembrane region" description="Helical" evidence="9">
    <location>
        <begin position="171"/>
        <end position="189"/>
    </location>
</feature>
<evidence type="ECO:0000313" key="12">
    <source>
        <dbReference type="EMBL" id="TLE16033.1"/>
    </source>
</evidence>
<accession>A0A099U8G5</accession>
<comment type="subcellular location">
    <subcellularLocation>
        <location evidence="1">Cell inner membrane</location>
        <topology evidence="1">Multi-pass membrane protein</topology>
    </subcellularLocation>
    <subcellularLocation>
        <location evidence="9">Cell membrane</location>
        <topology evidence="9">Multi-pass membrane protein</topology>
    </subcellularLocation>
</comment>
<evidence type="ECO:0000256" key="1">
    <source>
        <dbReference type="ARBA" id="ARBA00004429"/>
    </source>
</evidence>
<keyword evidence="7 9" id="KW-1133">Transmembrane helix</keyword>
<feature type="transmembrane region" description="Helical" evidence="9">
    <location>
        <begin position="58"/>
        <end position="87"/>
    </location>
</feature>
<dbReference type="InterPro" id="IPR000412">
    <property type="entry name" value="ABC_2_transport"/>
</dbReference>
<dbReference type="EMBL" id="JRPC02000010">
    <property type="protein sequence ID" value="TLE16033.1"/>
    <property type="molecule type" value="Genomic_DNA"/>
</dbReference>
<dbReference type="InterPro" id="IPR047817">
    <property type="entry name" value="ABC2_TM_bact-type"/>
</dbReference>
<dbReference type="InterPro" id="IPR013525">
    <property type="entry name" value="ABC2_TM"/>
</dbReference>
<dbReference type="PRINTS" id="PR00164">
    <property type="entry name" value="ABC2TRNSPORT"/>
</dbReference>
<dbReference type="KEGG" id="had:CDV25_09355"/>
<dbReference type="OrthoDB" id="9814458at2"/>
<evidence type="ECO:0000256" key="3">
    <source>
        <dbReference type="ARBA" id="ARBA00022448"/>
    </source>
</evidence>
<keyword evidence="4 9" id="KW-1003">Cell membrane</keyword>
<dbReference type="PROSITE" id="PS51012">
    <property type="entry name" value="ABC_TM2"/>
    <property type="match status" value="1"/>
</dbReference>
<evidence type="ECO:0000256" key="2">
    <source>
        <dbReference type="ARBA" id="ARBA00007783"/>
    </source>
</evidence>
<reference evidence="12" key="3">
    <citation type="submission" date="2018-04" db="EMBL/GenBank/DDBJ databases">
        <authorList>
            <person name="Sheh A."/>
            <person name="Shen Z."/>
            <person name="Mannion A.J."/>
            <person name="Fox J.G."/>
        </authorList>
    </citation>
    <scope>NUCLEOTIDE SEQUENCE</scope>
    <source>
        <strain evidence="12">MIT-03-7007</strain>
    </source>
</reference>
<dbReference type="RefSeq" id="WP_034554887.1">
    <property type="nucleotide sequence ID" value="NZ_CP021886.1"/>
</dbReference>
<evidence type="ECO:0000259" key="10">
    <source>
        <dbReference type="PROSITE" id="PS51012"/>
    </source>
</evidence>
<dbReference type="EMBL" id="CP021886">
    <property type="protein sequence ID" value="AWI34947.1"/>
    <property type="molecule type" value="Genomic_DNA"/>
</dbReference>
<proteinExistence type="inferred from homology"/>
<dbReference type="Proteomes" id="UP000029920">
    <property type="component" value="Unassembled WGS sequence"/>
</dbReference>
<evidence type="ECO:0000313" key="13">
    <source>
        <dbReference type="Proteomes" id="UP000029920"/>
    </source>
</evidence>
<dbReference type="Pfam" id="PF01061">
    <property type="entry name" value="ABC2_membrane"/>
    <property type="match status" value="1"/>
</dbReference>
<sequence>MTHIIGALFLRELKTRFGKNKRLGYFWIIGEPMSHIIFFLIIFTLIRARSVPQVPFEMFLVTGFVPFFMFRNIIQQIMAGVSANLALMAYKPVKPIHIFIARALLEVCIYFTVFVLFMVGFGWFLDLPILPMNFLEVVIAFIGLAFLGFSLGVCLAFLSSELEYTQIFINYGINILYFASAVLYPLWILPNHIVDVLLYNPILQFLEILRENYFRGYPHIPGVSFIYPFSFSIIILFIGLWYYYFRYKYLGRIK</sequence>
<keyword evidence="8 9" id="KW-0472">Membrane</keyword>
<dbReference type="AlphaFoldDB" id="A0A099U8G5"/>
<keyword evidence="6 9" id="KW-0812">Transmembrane</keyword>
<keyword evidence="13" id="KW-1185">Reference proteome</keyword>
<dbReference type="PANTHER" id="PTHR30413:SF8">
    <property type="entry name" value="TRANSPORT PERMEASE PROTEIN"/>
    <property type="match status" value="1"/>
</dbReference>
<evidence type="ECO:0000256" key="5">
    <source>
        <dbReference type="ARBA" id="ARBA00022519"/>
    </source>
</evidence>
<organism evidence="12 13">
    <name type="scientific">Helicobacter apodemus</name>
    <dbReference type="NCBI Taxonomy" id="135569"/>
    <lineage>
        <taxon>Bacteria</taxon>
        <taxon>Pseudomonadati</taxon>
        <taxon>Campylobacterota</taxon>
        <taxon>Epsilonproteobacteria</taxon>
        <taxon>Campylobacterales</taxon>
        <taxon>Helicobacteraceae</taxon>
        <taxon>Helicobacter</taxon>
    </lineage>
</organism>
<reference evidence="12 13" key="1">
    <citation type="journal article" date="2014" name="Genome Announc.">
        <title>Draft genome sequences of eight enterohepatic helicobacter species isolated from both laboratory and wild rodents.</title>
        <authorList>
            <person name="Sheh A."/>
            <person name="Shen Z."/>
            <person name="Fox J.G."/>
        </authorList>
    </citation>
    <scope>NUCLEOTIDE SEQUENCE [LARGE SCALE GENOMIC DNA]</scope>
    <source>
        <strain evidence="12 13">MIT-03-7007</strain>
    </source>
</reference>
<evidence type="ECO:0000256" key="7">
    <source>
        <dbReference type="ARBA" id="ARBA00022989"/>
    </source>
</evidence>
<evidence type="ECO:0000256" key="6">
    <source>
        <dbReference type="ARBA" id="ARBA00022692"/>
    </source>
</evidence>
<evidence type="ECO:0000313" key="11">
    <source>
        <dbReference type="EMBL" id="AWI34947.1"/>
    </source>
</evidence>
<feature type="transmembrane region" description="Helical" evidence="9">
    <location>
        <begin position="99"/>
        <end position="125"/>
    </location>
</feature>